<dbReference type="SUPFAM" id="SSF49764">
    <property type="entry name" value="HSP20-like chaperones"/>
    <property type="match status" value="1"/>
</dbReference>
<dbReference type="Proteomes" id="UP000000238">
    <property type="component" value="Chromosome"/>
</dbReference>
<evidence type="ECO:0000313" key="5">
    <source>
        <dbReference type="Proteomes" id="UP000000238"/>
    </source>
</evidence>
<reference evidence="4 5" key="1">
    <citation type="journal article" date="2005" name="Nucleic Acids Res.">
        <title>Genomic blueprint of Hahella chejuensis, a marine microbe producing an algicidal agent.</title>
        <authorList>
            <person name="Jeong H."/>
            <person name="Yim J.H."/>
            <person name="Lee C."/>
            <person name="Choi S.-H."/>
            <person name="Park Y.K."/>
            <person name="Yoon S.H."/>
            <person name="Hur C.-G."/>
            <person name="Kang H.-Y."/>
            <person name="Kim D."/>
            <person name="Lee H.H."/>
            <person name="Park K.H."/>
            <person name="Park S.-H."/>
            <person name="Park H.-S."/>
            <person name="Lee H.K."/>
            <person name="Oh T.K."/>
            <person name="Kim J.F."/>
        </authorList>
    </citation>
    <scope>NUCLEOTIDE SEQUENCE [LARGE SCALE GENOMIC DNA]</scope>
    <source>
        <strain evidence="4 5">KCTC 2396</strain>
    </source>
</reference>
<dbReference type="InterPro" id="IPR031107">
    <property type="entry name" value="Small_HSP"/>
</dbReference>
<dbReference type="CDD" id="cd06464">
    <property type="entry name" value="ACD_sHsps-like"/>
    <property type="match status" value="1"/>
</dbReference>
<feature type="domain" description="SHSP" evidence="3">
    <location>
        <begin position="65"/>
        <end position="179"/>
    </location>
</feature>
<dbReference type="OrthoDB" id="9792695at2"/>
<dbReference type="InterPro" id="IPR002068">
    <property type="entry name" value="A-crystallin/Hsp20_dom"/>
</dbReference>
<evidence type="ECO:0000313" key="4">
    <source>
        <dbReference type="EMBL" id="ABC30762.1"/>
    </source>
</evidence>
<dbReference type="AlphaFoldDB" id="Q2SF12"/>
<dbReference type="PANTHER" id="PTHR11527">
    <property type="entry name" value="HEAT-SHOCK PROTEIN 20 FAMILY MEMBER"/>
    <property type="match status" value="1"/>
</dbReference>
<accession>Q2SF12</accession>
<organism evidence="4 5">
    <name type="scientific">Hahella chejuensis (strain KCTC 2396)</name>
    <dbReference type="NCBI Taxonomy" id="349521"/>
    <lineage>
        <taxon>Bacteria</taxon>
        <taxon>Pseudomonadati</taxon>
        <taxon>Pseudomonadota</taxon>
        <taxon>Gammaproteobacteria</taxon>
        <taxon>Oceanospirillales</taxon>
        <taxon>Hahellaceae</taxon>
        <taxon>Hahella</taxon>
    </lineage>
</organism>
<dbReference type="eggNOG" id="COG0071">
    <property type="taxonomic scope" value="Bacteria"/>
</dbReference>
<dbReference type="PROSITE" id="PS01031">
    <property type="entry name" value="SHSP"/>
    <property type="match status" value="1"/>
</dbReference>
<comment type="similarity">
    <text evidence="1 2">Belongs to the small heat shock protein (HSP20) family.</text>
</comment>
<name>Q2SF12_HAHCH</name>
<dbReference type="KEGG" id="hch:HCH_04047"/>
<proteinExistence type="inferred from homology"/>
<evidence type="ECO:0000259" key="3">
    <source>
        <dbReference type="PROSITE" id="PS01031"/>
    </source>
</evidence>
<protein>
    <submittedName>
        <fullName evidence="4">Molecular chaperone (Small heat shock protein)</fullName>
    </submittedName>
</protein>
<dbReference type="HOGENOM" id="CLU_046737_12_0_6"/>
<evidence type="ECO:0000256" key="1">
    <source>
        <dbReference type="PROSITE-ProRule" id="PRU00285"/>
    </source>
</evidence>
<keyword evidence="5" id="KW-1185">Reference proteome</keyword>
<dbReference type="InterPro" id="IPR008978">
    <property type="entry name" value="HSP20-like_chaperone"/>
</dbReference>
<gene>
    <name evidence="4" type="ordered locus">HCH_04047</name>
</gene>
<dbReference type="Gene3D" id="2.60.40.790">
    <property type="match status" value="1"/>
</dbReference>
<sequence>MNLKKWSPWNWLHQEGKTASEVPVSSRQSSNYPMARFRQEMDRLFDDMLHSFKYPELPEFGLRREWAGLLKPNLDISEGKESYSISVELPGVSKEDVKVSLDGQRLTISGEKKHESEEKREDYHCVERSYGSFMRILTLPDNADGERLLASFKNGVLTLKVPKSGEVAVKGREVEIKGD</sequence>
<dbReference type="Pfam" id="PF00011">
    <property type="entry name" value="HSP20"/>
    <property type="match status" value="1"/>
</dbReference>
<evidence type="ECO:0000256" key="2">
    <source>
        <dbReference type="RuleBase" id="RU003616"/>
    </source>
</evidence>
<dbReference type="STRING" id="349521.HCH_04047"/>
<dbReference type="RefSeq" id="WP_011397829.1">
    <property type="nucleotide sequence ID" value="NC_007645.1"/>
</dbReference>
<dbReference type="EMBL" id="CP000155">
    <property type="protein sequence ID" value="ABC30762.1"/>
    <property type="molecule type" value="Genomic_DNA"/>
</dbReference>
<keyword evidence="4" id="KW-0346">Stress response</keyword>